<dbReference type="GO" id="GO:0048471">
    <property type="term" value="C:perinuclear region of cytoplasm"/>
    <property type="evidence" value="ECO:0007669"/>
    <property type="project" value="TreeGrafter"/>
</dbReference>
<dbReference type="Gene3D" id="3.80.10.10">
    <property type="entry name" value="Ribonuclease Inhibitor"/>
    <property type="match status" value="2"/>
</dbReference>
<dbReference type="STRING" id="64571.A0A1Y2GHI3"/>
<evidence type="ECO:0000256" key="1">
    <source>
        <dbReference type="ARBA" id="ARBA00022468"/>
    </source>
</evidence>
<dbReference type="InterPro" id="IPR032675">
    <property type="entry name" value="LRR_dom_sf"/>
</dbReference>
<dbReference type="RefSeq" id="XP_021878789.1">
    <property type="nucleotide sequence ID" value="XM_022027989.1"/>
</dbReference>
<comment type="caution">
    <text evidence="4">The sequence shown here is derived from an EMBL/GenBank/DDBJ whole genome shotgun (WGS) entry which is preliminary data.</text>
</comment>
<dbReference type="GO" id="GO:0005096">
    <property type="term" value="F:GTPase activator activity"/>
    <property type="evidence" value="ECO:0007669"/>
    <property type="project" value="UniProtKB-KW"/>
</dbReference>
<accession>A0A1Y2GHI3</accession>
<proteinExistence type="predicted"/>
<dbReference type="Pfam" id="PF13516">
    <property type="entry name" value="LRR_6"/>
    <property type="match status" value="6"/>
</dbReference>
<evidence type="ECO:0000256" key="2">
    <source>
        <dbReference type="ARBA" id="ARBA00022614"/>
    </source>
</evidence>
<keyword evidence="3" id="KW-0677">Repeat</keyword>
<evidence type="ECO:0000313" key="4">
    <source>
        <dbReference type="EMBL" id="ORZ09336.1"/>
    </source>
</evidence>
<dbReference type="GO" id="GO:0031267">
    <property type="term" value="F:small GTPase binding"/>
    <property type="evidence" value="ECO:0007669"/>
    <property type="project" value="TreeGrafter"/>
</dbReference>
<dbReference type="AlphaFoldDB" id="A0A1Y2GHI3"/>
<protein>
    <submittedName>
        <fullName evidence="4">Uncharacterized protein</fullName>
    </submittedName>
</protein>
<reference evidence="4 5" key="1">
    <citation type="submission" date="2016-07" db="EMBL/GenBank/DDBJ databases">
        <title>Pervasive Adenine N6-methylation of Active Genes in Fungi.</title>
        <authorList>
            <consortium name="DOE Joint Genome Institute"/>
            <person name="Mondo S.J."/>
            <person name="Dannebaum R.O."/>
            <person name="Kuo R.C."/>
            <person name="Labutti K."/>
            <person name="Haridas S."/>
            <person name="Kuo A."/>
            <person name="Salamov A."/>
            <person name="Ahrendt S.R."/>
            <person name="Lipzen A."/>
            <person name="Sullivan W."/>
            <person name="Andreopoulos W.B."/>
            <person name="Clum A."/>
            <person name="Lindquist E."/>
            <person name="Daum C."/>
            <person name="Ramamoorthy G.K."/>
            <person name="Gryganskyi A."/>
            <person name="Culley D."/>
            <person name="Magnuson J.K."/>
            <person name="James T.Y."/>
            <person name="O'Malley M.A."/>
            <person name="Stajich J.E."/>
            <person name="Spatafora J.W."/>
            <person name="Visel A."/>
            <person name="Grigoriev I.V."/>
        </authorList>
    </citation>
    <scope>NUCLEOTIDE SEQUENCE [LARGE SCALE GENOMIC DNA]</scope>
    <source>
        <strain evidence="4 5">NRRL 3116</strain>
    </source>
</reference>
<organism evidence="4 5">
    <name type="scientific">Lobosporangium transversale</name>
    <dbReference type="NCBI Taxonomy" id="64571"/>
    <lineage>
        <taxon>Eukaryota</taxon>
        <taxon>Fungi</taxon>
        <taxon>Fungi incertae sedis</taxon>
        <taxon>Mucoromycota</taxon>
        <taxon>Mortierellomycotina</taxon>
        <taxon>Mortierellomycetes</taxon>
        <taxon>Mortierellales</taxon>
        <taxon>Mortierellaceae</taxon>
        <taxon>Lobosporangium</taxon>
    </lineage>
</organism>
<keyword evidence="1" id="KW-0343">GTPase activation</keyword>
<sequence length="677" mass="76636">MSKHQYQQFRKAGIIEKVCVRATSTSAGNASSSSYYVDLLDVQDWFPDALWFKLDGFPIPFLFDSDGMRFEPPRGAFYPDKVLDIITNVEIKDLLLEAKEKDNEILKLEWELYSLQVKDKEKDDEIYKLQLETIILQHQARDRLAILQEHANAILAQNFELHEYSIPRLFIVLPVDTTKWDPMNILRNKFRLHFLCEGENHTVKAGKSSQSQIHVVQRDGYEIQNSTEFFHKYGKYILILLQWLKSEKSSTPLVDAINHSIEYMMALTVEYPTLKNINSIDDYEGLEVADLRQLNTFLQINDKEQQHGNLHRVMTEAGHVKWVCLDHYHAMYNEKEQRALENTVKMDGGKCDSYLGKVVITLKSRNRAKEFFAALGKTRGVYELDITFNWDWTKADLETFEDILKKSSVSILRLELGRFQEGINWPLSKTSTRYEILARIIELSSMKAIHLVLSPELIKLSNLHPKISPRLHKLTIEMKPRKIGPNDFKELAHSLKTNTVLTILNLEGNSIGKEGARVLSEALKTNSTLTTLDLESNSIMNEGALVLAEALKVNTTLTTMKLTDNSIGDGGALALSEALKVNATLTTMGLKKNSIGDKGALALAGALKTNRTLTILDLYNNSIEDKGALALSQALKANISLTTLYLKGNPIGDEGAFMLLEVLKTNIILTSLDLFEE</sequence>
<name>A0A1Y2GHI3_9FUNG</name>
<dbReference type="PANTHER" id="PTHR24113:SF12">
    <property type="entry name" value="RAN GTPASE-ACTIVATING PROTEIN 1"/>
    <property type="match status" value="1"/>
</dbReference>
<dbReference type="SMART" id="SM00368">
    <property type="entry name" value="LRR_RI"/>
    <property type="match status" value="6"/>
</dbReference>
<evidence type="ECO:0000313" key="5">
    <source>
        <dbReference type="Proteomes" id="UP000193648"/>
    </source>
</evidence>
<dbReference type="GO" id="GO:0005829">
    <property type="term" value="C:cytosol"/>
    <property type="evidence" value="ECO:0007669"/>
    <property type="project" value="TreeGrafter"/>
</dbReference>
<dbReference type="PANTHER" id="PTHR24113">
    <property type="entry name" value="RAN GTPASE-ACTIVATING PROTEIN 1"/>
    <property type="match status" value="1"/>
</dbReference>
<dbReference type="Proteomes" id="UP000193648">
    <property type="component" value="Unassembled WGS sequence"/>
</dbReference>
<evidence type="ECO:0000256" key="3">
    <source>
        <dbReference type="ARBA" id="ARBA00022737"/>
    </source>
</evidence>
<dbReference type="GO" id="GO:0005634">
    <property type="term" value="C:nucleus"/>
    <property type="evidence" value="ECO:0007669"/>
    <property type="project" value="TreeGrafter"/>
</dbReference>
<dbReference type="InterPro" id="IPR027038">
    <property type="entry name" value="RanGap"/>
</dbReference>
<dbReference type="InParanoid" id="A0A1Y2GHI3"/>
<dbReference type="InterPro" id="IPR001611">
    <property type="entry name" value="Leu-rich_rpt"/>
</dbReference>
<dbReference type="GO" id="GO:0006913">
    <property type="term" value="P:nucleocytoplasmic transport"/>
    <property type="evidence" value="ECO:0007669"/>
    <property type="project" value="TreeGrafter"/>
</dbReference>
<gene>
    <name evidence="4" type="ORF">BCR41DRAFT_388307</name>
</gene>
<keyword evidence="5" id="KW-1185">Reference proteome</keyword>
<dbReference type="OrthoDB" id="120976at2759"/>
<dbReference type="EMBL" id="MCFF01000034">
    <property type="protein sequence ID" value="ORZ09336.1"/>
    <property type="molecule type" value="Genomic_DNA"/>
</dbReference>
<dbReference type="SUPFAM" id="SSF52047">
    <property type="entry name" value="RNI-like"/>
    <property type="match status" value="1"/>
</dbReference>
<dbReference type="GeneID" id="33569832"/>
<keyword evidence="2" id="KW-0433">Leucine-rich repeat</keyword>